<dbReference type="AlphaFoldDB" id="A0A0E9WBL5"/>
<feature type="signal peptide" evidence="1">
    <location>
        <begin position="1"/>
        <end position="21"/>
    </location>
</feature>
<proteinExistence type="predicted"/>
<accession>A0A0E9WBL5</accession>
<name>A0A0E9WBL5_ANGAN</name>
<dbReference type="EMBL" id="GBXM01020861">
    <property type="protein sequence ID" value="JAH87716.1"/>
    <property type="molecule type" value="Transcribed_RNA"/>
</dbReference>
<sequence length="65" mass="7183">MSLGLSSVPCLCALLCSGGECLKFSNLHTSVKPAKRPKEKLKGKDDQPKIHSSLPFFCFQNYFCC</sequence>
<protein>
    <recommendedName>
        <fullName evidence="3">Secreted protein</fullName>
    </recommendedName>
</protein>
<evidence type="ECO:0000256" key="1">
    <source>
        <dbReference type="SAM" id="SignalP"/>
    </source>
</evidence>
<reference evidence="2" key="2">
    <citation type="journal article" date="2015" name="Fish Shellfish Immunol.">
        <title>Early steps in the European eel (Anguilla anguilla)-Vibrio vulnificus interaction in the gills: Role of the RtxA13 toxin.</title>
        <authorList>
            <person name="Callol A."/>
            <person name="Pajuelo D."/>
            <person name="Ebbesson L."/>
            <person name="Teles M."/>
            <person name="MacKenzie S."/>
            <person name="Amaro C."/>
        </authorList>
    </citation>
    <scope>NUCLEOTIDE SEQUENCE</scope>
</reference>
<organism evidence="2">
    <name type="scientific">Anguilla anguilla</name>
    <name type="common">European freshwater eel</name>
    <name type="synonym">Muraena anguilla</name>
    <dbReference type="NCBI Taxonomy" id="7936"/>
    <lineage>
        <taxon>Eukaryota</taxon>
        <taxon>Metazoa</taxon>
        <taxon>Chordata</taxon>
        <taxon>Craniata</taxon>
        <taxon>Vertebrata</taxon>
        <taxon>Euteleostomi</taxon>
        <taxon>Actinopterygii</taxon>
        <taxon>Neopterygii</taxon>
        <taxon>Teleostei</taxon>
        <taxon>Anguilliformes</taxon>
        <taxon>Anguillidae</taxon>
        <taxon>Anguilla</taxon>
    </lineage>
</organism>
<reference evidence="2" key="1">
    <citation type="submission" date="2014-11" db="EMBL/GenBank/DDBJ databases">
        <authorList>
            <person name="Amaro Gonzalez C."/>
        </authorList>
    </citation>
    <scope>NUCLEOTIDE SEQUENCE</scope>
</reference>
<keyword evidence="1" id="KW-0732">Signal</keyword>
<feature type="chain" id="PRO_5002434167" description="Secreted protein" evidence="1">
    <location>
        <begin position="22"/>
        <end position="65"/>
    </location>
</feature>
<evidence type="ECO:0000313" key="2">
    <source>
        <dbReference type="EMBL" id="JAH87716.1"/>
    </source>
</evidence>
<evidence type="ECO:0008006" key="3">
    <source>
        <dbReference type="Google" id="ProtNLM"/>
    </source>
</evidence>